<keyword evidence="7 9" id="KW-0694">RNA-binding</keyword>
<dbReference type="PANTHER" id="PTHR42907:SF1">
    <property type="entry name" value="FMN-LINKED OXIDOREDUCTASES SUPERFAMILY PROTEIN"/>
    <property type="match status" value="1"/>
</dbReference>
<gene>
    <name evidence="14" type="primary">dusA</name>
    <name evidence="14" type="ORF">ENR15_17550</name>
</gene>
<evidence type="ECO:0000256" key="3">
    <source>
        <dbReference type="ARBA" id="ARBA00022630"/>
    </source>
</evidence>
<comment type="catalytic activity">
    <reaction evidence="9">
        <text>5,6-dihydrouridine(20a) in tRNA + NAD(+) = uridine(20a) in tRNA + NADH + H(+)</text>
        <dbReference type="Rhea" id="RHEA:53348"/>
        <dbReference type="Rhea" id="RHEA-COMP:13535"/>
        <dbReference type="Rhea" id="RHEA-COMP:13536"/>
        <dbReference type="ChEBI" id="CHEBI:15378"/>
        <dbReference type="ChEBI" id="CHEBI:57540"/>
        <dbReference type="ChEBI" id="CHEBI:57945"/>
        <dbReference type="ChEBI" id="CHEBI:65315"/>
        <dbReference type="ChEBI" id="CHEBI:74443"/>
    </reaction>
</comment>
<dbReference type="InterPro" id="IPR004653">
    <property type="entry name" value="DusA"/>
</dbReference>
<dbReference type="SUPFAM" id="SSF51395">
    <property type="entry name" value="FMN-linked oxidoreductases"/>
    <property type="match status" value="1"/>
</dbReference>
<proteinExistence type="inferred from homology"/>
<comment type="function">
    <text evidence="9">Catalyzes the synthesis of 5,6-dihydrouridine (D), a modified base found in the D-loop of most tRNAs, via the reduction of the C5-C6 double bond in target uridines. Specifically modifies U20 and U20a in tRNAs.</text>
</comment>
<reference evidence="14" key="1">
    <citation type="journal article" date="2020" name="mSystems">
        <title>Genome- and Community-Level Interaction Insights into Carbon Utilization and Element Cycling Functions of Hydrothermarchaeota in Hydrothermal Sediment.</title>
        <authorList>
            <person name="Zhou Z."/>
            <person name="Liu Y."/>
            <person name="Xu W."/>
            <person name="Pan J."/>
            <person name="Luo Z.H."/>
            <person name="Li M."/>
        </authorList>
    </citation>
    <scope>NUCLEOTIDE SEQUENCE [LARGE SCALE GENOMIC DNA]</scope>
    <source>
        <strain evidence="14">SpSt-374</strain>
    </source>
</reference>
<feature type="binding site" evidence="9 12">
    <location>
        <position position="98"/>
    </location>
    <ligand>
        <name>FMN</name>
        <dbReference type="ChEBI" id="CHEBI:58210"/>
    </ligand>
</feature>
<dbReference type="GO" id="GO:0000049">
    <property type="term" value="F:tRNA binding"/>
    <property type="evidence" value="ECO:0007669"/>
    <property type="project" value="UniProtKB-UniRule"/>
</dbReference>
<organism evidence="14">
    <name type="scientific">Planktothricoides sp. SpSt-374</name>
    <dbReference type="NCBI Taxonomy" id="2282167"/>
    <lineage>
        <taxon>Bacteria</taxon>
        <taxon>Bacillati</taxon>
        <taxon>Cyanobacteriota</taxon>
        <taxon>Cyanophyceae</taxon>
        <taxon>Oscillatoriophycideae</taxon>
        <taxon>Oscillatoriales</taxon>
        <taxon>Oscillatoriaceae</taxon>
        <taxon>Planktothricoides</taxon>
    </lineage>
</organism>
<comment type="similarity">
    <text evidence="10">Belongs to the dus family.</text>
</comment>
<dbReference type="InterPro" id="IPR013785">
    <property type="entry name" value="Aldolase_TIM"/>
</dbReference>
<dbReference type="Pfam" id="PF01207">
    <property type="entry name" value="Dus"/>
    <property type="match status" value="1"/>
</dbReference>
<dbReference type="HAMAP" id="MF_02041">
    <property type="entry name" value="DusA_subfam"/>
    <property type="match status" value="1"/>
</dbReference>
<protein>
    <recommendedName>
        <fullName evidence="9">tRNA-dihydrouridine(20/20a) synthase</fullName>
        <ecNumber evidence="9">1.3.1.91</ecNumber>
    </recommendedName>
    <alternativeName>
        <fullName evidence="9">DusA-like U20-specific dihydrouridine synthase</fullName>
        <shortName evidence="9">U20-specific Dus</shortName>
    </alternativeName>
</protein>
<feature type="site" description="Interacts with tRNA" evidence="9">
    <location>
        <position position="213"/>
    </location>
</feature>
<dbReference type="PANTHER" id="PTHR42907">
    <property type="entry name" value="FMN-LINKED OXIDOREDUCTASES SUPERFAMILY PROTEIN"/>
    <property type="match status" value="1"/>
</dbReference>
<evidence type="ECO:0000256" key="12">
    <source>
        <dbReference type="PIRSR" id="PIRSR006621-2"/>
    </source>
</evidence>
<dbReference type="NCBIfam" id="NF008774">
    <property type="entry name" value="PRK11815.1"/>
    <property type="match status" value="1"/>
</dbReference>
<dbReference type="GO" id="GO:0050660">
    <property type="term" value="F:flavin adenine dinucleotide binding"/>
    <property type="evidence" value="ECO:0007669"/>
    <property type="project" value="InterPro"/>
</dbReference>
<comment type="catalytic activity">
    <reaction evidence="9">
        <text>5,6-dihydrouridine(20) in tRNA + NADP(+) = uridine(20) in tRNA + NADPH + H(+)</text>
        <dbReference type="Rhea" id="RHEA:53336"/>
        <dbReference type="Rhea" id="RHEA-COMP:13533"/>
        <dbReference type="Rhea" id="RHEA-COMP:13534"/>
        <dbReference type="ChEBI" id="CHEBI:15378"/>
        <dbReference type="ChEBI" id="CHEBI:57783"/>
        <dbReference type="ChEBI" id="CHEBI:58349"/>
        <dbReference type="ChEBI" id="CHEBI:65315"/>
        <dbReference type="ChEBI" id="CHEBI:74443"/>
        <dbReference type="EC" id="1.3.1.91"/>
    </reaction>
</comment>
<keyword evidence="3 9" id="KW-0285">Flavoprotein</keyword>
<keyword evidence="2 9" id="KW-0820">tRNA-binding</keyword>
<feature type="binding site" evidence="9 12">
    <location>
        <position position="198"/>
    </location>
    <ligand>
        <name>FMN</name>
        <dbReference type="ChEBI" id="CHEBI:58210"/>
    </ligand>
</feature>
<comment type="similarity">
    <text evidence="9">Belongs to the Dus family. DusA subfamily.</text>
</comment>
<dbReference type="Gene3D" id="1.20.120.1460">
    <property type="match status" value="1"/>
</dbReference>
<dbReference type="Gene3D" id="3.20.20.70">
    <property type="entry name" value="Aldolase class I"/>
    <property type="match status" value="1"/>
</dbReference>
<evidence type="ECO:0000256" key="10">
    <source>
        <dbReference type="PIRNR" id="PIRNR006621"/>
    </source>
</evidence>
<keyword evidence="4 9" id="KW-0288">FMN</keyword>
<feature type="binding site" evidence="9 12">
    <location>
        <begin position="45"/>
        <end position="47"/>
    </location>
    <ligand>
        <name>FMN</name>
        <dbReference type="ChEBI" id="CHEBI:58210"/>
    </ligand>
</feature>
<dbReference type="NCBIfam" id="TIGR00742">
    <property type="entry name" value="yjbN"/>
    <property type="match status" value="1"/>
</dbReference>
<evidence type="ECO:0000256" key="9">
    <source>
        <dbReference type="HAMAP-Rule" id="MF_02041"/>
    </source>
</evidence>
<feature type="binding site" evidence="9 12">
    <location>
        <begin position="238"/>
        <end position="240"/>
    </location>
    <ligand>
        <name>FMN</name>
        <dbReference type="ChEBI" id="CHEBI:58210"/>
    </ligand>
</feature>
<comment type="caution">
    <text evidence="14">The sequence shown here is derived from an EMBL/GenBank/DDBJ whole genome shotgun (WGS) entry which is preliminary data.</text>
</comment>
<sequence>MGTILHTIDNCHKFFGDTPPDCSPLPSAEKQLSWRRFLYPVSLAPMMDCTDRHFRYFMRQITRRTLLYTEMIVAAAILHGNREKLLGFSPEEKPLALQVGGNNPLELAECARIAADQGYDEINLNVGCPSSRVQNGNIGACLMAQPELVARCVEAMAVGGIPVTVKHRIGIDDRDSYEDLAHFVRIVSEAGCGRFTVHARKAWLQGLNPKQNRHIPPLRYEEVYRLKQEFPQLMIEINGGITSLAQAEEHLTQVDAVMIGRAAYDNPFLFAQCDRDIYGDNTTPPTRHQVATAMLPYIEFWLTQGLKLHQISRHMLGLFAGQPGSRAWKRHISENAHLPNAGAEVIAAALIG</sequence>
<evidence type="ECO:0000259" key="13">
    <source>
        <dbReference type="Pfam" id="PF01207"/>
    </source>
</evidence>
<evidence type="ECO:0000256" key="8">
    <source>
        <dbReference type="ARBA" id="ARBA00023002"/>
    </source>
</evidence>
<evidence type="ECO:0000256" key="6">
    <source>
        <dbReference type="ARBA" id="ARBA00022857"/>
    </source>
</evidence>
<accession>A0A7C3VIX0</accession>
<evidence type="ECO:0000256" key="1">
    <source>
        <dbReference type="ARBA" id="ARBA00001917"/>
    </source>
</evidence>
<keyword evidence="12" id="KW-0547">Nucleotide-binding</keyword>
<dbReference type="GO" id="GO:0102264">
    <property type="term" value="F:tRNA-dihydrouridine20 synthase activity"/>
    <property type="evidence" value="ECO:0007669"/>
    <property type="project" value="UniProtKB-EC"/>
</dbReference>
<evidence type="ECO:0000256" key="5">
    <source>
        <dbReference type="ARBA" id="ARBA00022694"/>
    </source>
</evidence>
<evidence type="ECO:0000256" key="7">
    <source>
        <dbReference type="ARBA" id="ARBA00022884"/>
    </source>
</evidence>
<dbReference type="GO" id="GO:0010181">
    <property type="term" value="F:FMN binding"/>
    <property type="evidence" value="ECO:0007669"/>
    <property type="project" value="UniProtKB-UniRule"/>
</dbReference>
<evidence type="ECO:0000256" key="4">
    <source>
        <dbReference type="ARBA" id="ARBA00022643"/>
    </source>
</evidence>
<evidence type="ECO:0000313" key="14">
    <source>
        <dbReference type="EMBL" id="HGG02393.1"/>
    </source>
</evidence>
<feature type="site" description="Interacts with tRNA; defines subfamily-specific binding signature" evidence="9">
    <location>
        <position position="210"/>
    </location>
</feature>
<dbReference type="InterPro" id="IPR001269">
    <property type="entry name" value="DUS_fam"/>
</dbReference>
<keyword evidence="8 9" id="KW-0560">Oxidoreductase</keyword>
<keyword evidence="5 9" id="KW-0819">tRNA processing</keyword>
<dbReference type="EC" id="1.3.1.91" evidence="9"/>
<comment type="caution">
    <text evidence="9">Lacks conserved residue(s) required for the propagation of feature annotation.</text>
</comment>
<feature type="binding site" evidence="9 12">
    <location>
        <begin position="260"/>
        <end position="261"/>
    </location>
    <ligand>
        <name>FMN</name>
        <dbReference type="ChEBI" id="CHEBI:58210"/>
    </ligand>
</feature>
<dbReference type="PROSITE" id="PS01136">
    <property type="entry name" value="UPF0034"/>
    <property type="match status" value="1"/>
</dbReference>
<dbReference type="AlphaFoldDB" id="A0A7C3VIX0"/>
<dbReference type="InterPro" id="IPR018517">
    <property type="entry name" value="tRNA_hU_synthase_CS"/>
</dbReference>
<comment type="catalytic activity">
    <reaction evidence="9">
        <text>5,6-dihydrouridine(20a) in tRNA + NADP(+) = uridine(20a) in tRNA + NADPH + H(+)</text>
        <dbReference type="Rhea" id="RHEA:53344"/>
        <dbReference type="Rhea" id="RHEA-COMP:13535"/>
        <dbReference type="Rhea" id="RHEA-COMP:13536"/>
        <dbReference type="ChEBI" id="CHEBI:15378"/>
        <dbReference type="ChEBI" id="CHEBI:57783"/>
        <dbReference type="ChEBI" id="CHEBI:58349"/>
        <dbReference type="ChEBI" id="CHEBI:65315"/>
        <dbReference type="ChEBI" id="CHEBI:74443"/>
    </reaction>
</comment>
<dbReference type="InterPro" id="IPR035587">
    <property type="entry name" value="DUS-like_FMN-bd"/>
</dbReference>
<name>A0A7C3VIX0_9CYAN</name>
<feature type="site" description="Interacts with tRNA" evidence="9">
    <location>
        <position position="125"/>
    </location>
</feature>
<evidence type="ECO:0000256" key="2">
    <source>
        <dbReference type="ARBA" id="ARBA00022555"/>
    </source>
</evidence>
<dbReference type="PIRSF" id="PIRSF006621">
    <property type="entry name" value="Dus"/>
    <property type="match status" value="1"/>
</dbReference>
<comment type="catalytic activity">
    <reaction evidence="9">
        <text>5,6-dihydrouridine(20) in tRNA + NAD(+) = uridine(20) in tRNA + NADH + H(+)</text>
        <dbReference type="Rhea" id="RHEA:53340"/>
        <dbReference type="Rhea" id="RHEA-COMP:13533"/>
        <dbReference type="Rhea" id="RHEA-COMP:13534"/>
        <dbReference type="ChEBI" id="CHEBI:15378"/>
        <dbReference type="ChEBI" id="CHEBI:57540"/>
        <dbReference type="ChEBI" id="CHEBI:57945"/>
        <dbReference type="ChEBI" id="CHEBI:65315"/>
        <dbReference type="ChEBI" id="CHEBI:74443"/>
        <dbReference type="EC" id="1.3.1.91"/>
    </reaction>
</comment>
<comment type="cofactor">
    <cofactor evidence="1 9 10 12">
        <name>FMN</name>
        <dbReference type="ChEBI" id="CHEBI:58210"/>
    </cofactor>
</comment>
<feature type="site" description="Interacts with tRNA; defines subfamily-specific binding signature" evidence="9">
    <location>
        <position position="326"/>
    </location>
</feature>
<feature type="active site" description="Proton donor" evidence="9 11">
    <location>
        <position position="128"/>
    </location>
</feature>
<dbReference type="EMBL" id="DSPX01000179">
    <property type="protein sequence ID" value="HGG02393.1"/>
    <property type="molecule type" value="Genomic_DNA"/>
</dbReference>
<feature type="binding site" evidence="9 12">
    <location>
        <position position="166"/>
    </location>
    <ligand>
        <name>FMN</name>
        <dbReference type="ChEBI" id="CHEBI:58210"/>
    </ligand>
</feature>
<dbReference type="CDD" id="cd02801">
    <property type="entry name" value="DUS_like_FMN"/>
    <property type="match status" value="1"/>
</dbReference>
<evidence type="ECO:0000256" key="11">
    <source>
        <dbReference type="PIRSR" id="PIRSR006621-1"/>
    </source>
</evidence>
<keyword evidence="6 9" id="KW-0521">NADP</keyword>
<feature type="domain" description="DUS-like FMN-binding" evidence="13">
    <location>
        <begin position="43"/>
        <end position="344"/>
    </location>
</feature>